<dbReference type="Proteomes" id="UP001454036">
    <property type="component" value="Unassembled WGS sequence"/>
</dbReference>
<feature type="compositionally biased region" description="Basic residues" evidence="1">
    <location>
        <begin position="326"/>
        <end position="338"/>
    </location>
</feature>
<feature type="compositionally biased region" description="Basic and acidic residues" evidence="1">
    <location>
        <begin position="197"/>
        <end position="210"/>
    </location>
</feature>
<gene>
    <name evidence="3" type="ORF">LIER_03737</name>
</gene>
<protein>
    <recommendedName>
        <fullName evidence="2">C2 domain-containing protein</fullName>
    </recommendedName>
</protein>
<dbReference type="PROSITE" id="PS50004">
    <property type="entry name" value="C2"/>
    <property type="match status" value="1"/>
</dbReference>
<reference evidence="3 4" key="1">
    <citation type="submission" date="2024-01" db="EMBL/GenBank/DDBJ databases">
        <title>The complete chloroplast genome sequence of Lithospermum erythrorhizon: insights into the phylogenetic relationship among Boraginaceae species and the maternal lineages of purple gromwells.</title>
        <authorList>
            <person name="Okada T."/>
            <person name="Watanabe K."/>
        </authorList>
    </citation>
    <scope>NUCLEOTIDE SEQUENCE [LARGE SCALE GENOMIC DNA]</scope>
</reference>
<evidence type="ECO:0000313" key="4">
    <source>
        <dbReference type="Proteomes" id="UP001454036"/>
    </source>
</evidence>
<feature type="region of interest" description="Disordered" evidence="1">
    <location>
        <begin position="197"/>
        <end position="220"/>
    </location>
</feature>
<dbReference type="EMBL" id="BAABME010000457">
    <property type="protein sequence ID" value="GAA0142946.1"/>
    <property type="molecule type" value="Genomic_DNA"/>
</dbReference>
<accession>A0AAV3NVX1</accession>
<dbReference type="InterPro" id="IPR000008">
    <property type="entry name" value="C2_dom"/>
</dbReference>
<dbReference type="SMART" id="SM00239">
    <property type="entry name" value="C2"/>
    <property type="match status" value="1"/>
</dbReference>
<dbReference type="PANTHER" id="PTHR32246:SF103">
    <property type="entry name" value="CALCIUM-DEPENDENT LIPID-BINDING (CALB DOMAIN) FAMILY PROTEIN"/>
    <property type="match status" value="1"/>
</dbReference>
<evidence type="ECO:0000259" key="2">
    <source>
        <dbReference type="PROSITE" id="PS50004"/>
    </source>
</evidence>
<name>A0AAV3NVX1_LITER</name>
<dbReference type="Gene3D" id="2.60.40.150">
    <property type="entry name" value="C2 domain"/>
    <property type="match status" value="1"/>
</dbReference>
<dbReference type="CDD" id="cd04051">
    <property type="entry name" value="C2_SRC2_like"/>
    <property type="match status" value="1"/>
</dbReference>
<dbReference type="InterPro" id="IPR035892">
    <property type="entry name" value="C2_domain_sf"/>
</dbReference>
<dbReference type="GO" id="GO:0006952">
    <property type="term" value="P:defense response"/>
    <property type="evidence" value="ECO:0007669"/>
    <property type="project" value="InterPro"/>
</dbReference>
<dbReference type="PANTHER" id="PTHR32246">
    <property type="entry name" value="INGRESSION PROTEIN FIC1"/>
    <property type="match status" value="1"/>
</dbReference>
<proteinExistence type="predicted"/>
<feature type="region of interest" description="Disordered" evidence="1">
    <location>
        <begin position="316"/>
        <end position="352"/>
    </location>
</feature>
<evidence type="ECO:0000256" key="1">
    <source>
        <dbReference type="SAM" id="MobiDB-lite"/>
    </source>
</evidence>
<dbReference type="AlphaFoldDB" id="A0AAV3NVX1"/>
<feature type="compositionally biased region" description="Polar residues" evidence="1">
    <location>
        <begin position="316"/>
        <end position="325"/>
    </location>
</feature>
<organism evidence="3 4">
    <name type="scientific">Lithospermum erythrorhizon</name>
    <name type="common">Purple gromwell</name>
    <name type="synonym">Lithospermum officinale var. erythrorhizon</name>
    <dbReference type="NCBI Taxonomy" id="34254"/>
    <lineage>
        <taxon>Eukaryota</taxon>
        <taxon>Viridiplantae</taxon>
        <taxon>Streptophyta</taxon>
        <taxon>Embryophyta</taxon>
        <taxon>Tracheophyta</taxon>
        <taxon>Spermatophyta</taxon>
        <taxon>Magnoliopsida</taxon>
        <taxon>eudicotyledons</taxon>
        <taxon>Gunneridae</taxon>
        <taxon>Pentapetalae</taxon>
        <taxon>asterids</taxon>
        <taxon>lamiids</taxon>
        <taxon>Boraginales</taxon>
        <taxon>Boraginaceae</taxon>
        <taxon>Boraginoideae</taxon>
        <taxon>Lithospermeae</taxon>
        <taxon>Lithospermum</taxon>
    </lineage>
</organism>
<dbReference type="SUPFAM" id="SSF49562">
    <property type="entry name" value="C2 domain (Calcium/lipid-binding domain, CaLB)"/>
    <property type="match status" value="1"/>
</dbReference>
<evidence type="ECO:0000313" key="3">
    <source>
        <dbReference type="EMBL" id="GAA0142946.1"/>
    </source>
</evidence>
<dbReference type="InterPro" id="IPR044750">
    <property type="entry name" value="C2_SRC2/BAP"/>
</dbReference>
<comment type="caution">
    <text evidence="3">The sequence shown here is derived from an EMBL/GenBank/DDBJ whole genome shotgun (WGS) entry which is preliminary data.</text>
</comment>
<dbReference type="Pfam" id="PF00168">
    <property type="entry name" value="C2"/>
    <property type="match status" value="1"/>
</dbReference>
<sequence length="402" mass="44316">MGYAPFQLLELNIISAQDLAPVCKKLRTYAITYINPERKLRTRIDQNGQINPQWNDKFVFRVDDNFLNSDTSAVMIDIYALGWLKDVKVGSIRVLISNLIPPDVRVKGGSSKRFVALQIRRSSGRPQGILNMGVSLLDNTMRTMPLYIQLCGSSLGFQDLTDVKMYKQYANRRGSEEKLGAKKEDYGVKKIQLRRTNSDRTDLATKDKQKQPNGGSTILSEGGGASMVNCSIYNRSSVNGSVVNGSEMCASDIGPSPSVVAAAVARGLILTPLDVPRNPRSSIIGDFKAEESDIEGLQSKIDRWRTEPKPFEAFFNNNASTNHGKSLTKKPTPKHNRSHTLGGKPTPKHNRRHTVGADPGLFTCFGKAFGCEFTIVCGEKNGKSRRQKRVCDSELAGSSLLT</sequence>
<keyword evidence="4" id="KW-1185">Reference proteome</keyword>
<feature type="domain" description="C2" evidence="2">
    <location>
        <begin position="1"/>
        <end position="109"/>
    </location>
</feature>